<dbReference type="OrthoDB" id="10380953at2759"/>
<name>E4X0S6_OIKDI</name>
<dbReference type="AlphaFoldDB" id="E4X0S6"/>
<dbReference type="EMBL" id="FN653020">
    <property type="protein sequence ID" value="CBY22961.1"/>
    <property type="molecule type" value="Genomic_DNA"/>
</dbReference>
<feature type="transmembrane region" description="Helical" evidence="1">
    <location>
        <begin position="153"/>
        <end position="173"/>
    </location>
</feature>
<evidence type="ECO:0000256" key="1">
    <source>
        <dbReference type="SAM" id="Phobius"/>
    </source>
</evidence>
<accession>E4X0S6</accession>
<keyword evidence="3" id="KW-1185">Reference proteome</keyword>
<evidence type="ECO:0000313" key="3">
    <source>
        <dbReference type="Proteomes" id="UP000001307"/>
    </source>
</evidence>
<sequence>MLHAIRFIRLPDSMGINPPQGPASIFPQPIQHGTRARPPHGPRLDYRLISGKRITFLMCIVGICATLLLWVQFSYTNGNATDEMNRDRALRIFTCGLSILTAGIVKYHVSRQMATFSPYILFLLCTSTILSLGSFFNYVLLVDWAVSEEIERVILFGIAFLFLFNSLSAFVYVRFGRFVAIIDNPVIPVESNMPIDDPPPKYEEVTKNSTF</sequence>
<feature type="transmembrane region" description="Helical" evidence="1">
    <location>
        <begin position="54"/>
        <end position="73"/>
    </location>
</feature>
<feature type="transmembrane region" description="Helical" evidence="1">
    <location>
        <begin position="89"/>
        <end position="107"/>
    </location>
</feature>
<dbReference type="InParanoid" id="E4X0S6"/>
<dbReference type="Proteomes" id="UP000001307">
    <property type="component" value="Unassembled WGS sequence"/>
</dbReference>
<keyword evidence="1" id="KW-0812">Transmembrane</keyword>
<proteinExistence type="predicted"/>
<protein>
    <submittedName>
        <fullName evidence="2">Uncharacterized protein</fullName>
    </submittedName>
</protein>
<keyword evidence="1" id="KW-1133">Transmembrane helix</keyword>
<reference evidence="2" key="1">
    <citation type="journal article" date="2010" name="Science">
        <title>Plasticity of animal genome architecture unmasked by rapid evolution of a pelagic tunicate.</title>
        <authorList>
            <person name="Denoeud F."/>
            <person name="Henriet S."/>
            <person name="Mungpakdee S."/>
            <person name="Aury J.M."/>
            <person name="Da Silva C."/>
            <person name="Brinkmann H."/>
            <person name="Mikhaleva J."/>
            <person name="Olsen L.C."/>
            <person name="Jubin C."/>
            <person name="Canestro C."/>
            <person name="Bouquet J.M."/>
            <person name="Danks G."/>
            <person name="Poulain J."/>
            <person name="Campsteijn C."/>
            <person name="Adamski M."/>
            <person name="Cross I."/>
            <person name="Yadetie F."/>
            <person name="Muffato M."/>
            <person name="Louis A."/>
            <person name="Butcher S."/>
            <person name="Tsagkogeorga G."/>
            <person name="Konrad A."/>
            <person name="Singh S."/>
            <person name="Jensen M.F."/>
            <person name="Cong E.H."/>
            <person name="Eikeseth-Otteraa H."/>
            <person name="Noel B."/>
            <person name="Anthouard V."/>
            <person name="Porcel B.M."/>
            <person name="Kachouri-Lafond R."/>
            <person name="Nishino A."/>
            <person name="Ugolini M."/>
            <person name="Chourrout P."/>
            <person name="Nishida H."/>
            <person name="Aasland R."/>
            <person name="Huzurbazar S."/>
            <person name="Westhof E."/>
            <person name="Delsuc F."/>
            <person name="Lehrach H."/>
            <person name="Reinhardt R."/>
            <person name="Weissenbach J."/>
            <person name="Roy S.W."/>
            <person name="Artiguenave F."/>
            <person name="Postlethwait J.H."/>
            <person name="Manak J.R."/>
            <person name="Thompson E.M."/>
            <person name="Jaillon O."/>
            <person name="Du Pasquier L."/>
            <person name="Boudinot P."/>
            <person name="Liberles D.A."/>
            <person name="Volff J.N."/>
            <person name="Philippe H."/>
            <person name="Lenhard B."/>
            <person name="Roest Crollius H."/>
            <person name="Wincker P."/>
            <person name="Chourrout D."/>
        </authorList>
    </citation>
    <scope>NUCLEOTIDE SEQUENCE [LARGE SCALE GENOMIC DNA]</scope>
</reference>
<keyword evidence="1" id="KW-0472">Membrane</keyword>
<evidence type="ECO:0000313" key="2">
    <source>
        <dbReference type="EMBL" id="CBY22961.1"/>
    </source>
</evidence>
<gene>
    <name evidence="2" type="ORF">GSOID_T00014883001</name>
</gene>
<feature type="transmembrane region" description="Helical" evidence="1">
    <location>
        <begin position="119"/>
        <end position="141"/>
    </location>
</feature>
<organism evidence="2">
    <name type="scientific">Oikopleura dioica</name>
    <name type="common">Tunicate</name>
    <dbReference type="NCBI Taxonomy" id="34765"/>
    <lineage>
        <taxon>Eukaryota</taxon>
        <taxon>Metazoa</taxon>
        <taxon>Chordata</taxon>
        <taxon>Tunicata</taxon>
        <taxon>Appendicularia</taxon>
        <taxon>Copelata</taxon>
        <taxon>Oikopleuridae</taxon>
        <taxon>Oikopleura</taxon>
    </lineage>
</organism>